<reference evidence="2" key="1">
    <citation type="submission" date="2022-11" db="UniProtKB">
        <authorList>
            <consortium name="WormBaseParasite"/>
        </authorList>
    </citation>
    <scope>IDENTIFICATION</scope>
</reference>
<proteinExistence type="predicted"/>
<name>A0AC34FZF6_9BILA</name>
<evidence type="ECO:0000313" key="1">
    <source>
        <dbReference type="Proteomes" id="UP000887579"/>
    </source>
</evidence>
<evidence type="ECO:0000313" key="2">
    <source>
        <dbReference type="WBParaSite" id="ES5_v2.g22443.t1"/>
    </source>
</evidence>
<dbReference type="WBParaSite" id="ES5_v2.g22443.t1">
    <property type="protein sequence ID" value="ES5_v2.g22443.t1"/>
    <property type="gene ID" value="ES5_v2.g22443"/>
</dbReference>
<accession>A0AC34FZF6</accession>
<protein>
    <submittedName>
        <fullName evidence="2">Uncharacterized protein</fullName>
    </submittedName>
</protein>
<sequence length="192" mass="21758">MDDDIIILDSDDETSMDIQQQRGETLSVENDREASLSQSEKSNDSPENESLSFFDFKPYSLDDIDDDEDGEDDYDPTEAAFVDVSYYVNEMRHKKSYENLFDFLTDLAREAGATEEDIEKLGEITDKVAVTAEIKRELWDECVEEAVYAVPEETEVVDVLDEDVEEPISAESCPVEEPISSKPEPDCIVIDD</sequence>
<organism evidence="1 2">
    <name type="scientific">Panagrolaimus sp. ES5</name>
    <dbReference type="NCBI Taxonomy" id="591445"/>
    <lineage>
        <taxon>Eukaryota</taxon>
        <taxon>Metazoa</taxon>
        <taxon>Ecdysozoa</taxon>
        <taxon>Nematoda</taxon>
        <taxon>Chromadorea</taxon>
        <taxon>Rhabditida</taxon>
        <taxon>Tylenchina</taxon>
        <taxon>Panagrolaimomorpha</taxon>
        <taxon>Panagrolaimoidea</taxon>
        <taxon>Panagrolaimidae</taxon>
        <taxon>Panagrolaimus</taxon>
    </lineage>
</organism>
<dbReference type="Proteomes" id="UP000887579">
    <property type="component" value="Unplaced"/>
</dbReference>